<evidence type="ECO:0000313" key="2">
    <source>
        <dbReference type="Proteomes" id="UP000223025"/>
    </source>
</evidence>
<dbReference type="RefSeq" id="YP_009611966.1">
    <property type="nucleotide sequence ID" value="NC_042013.1"/>
</dbReference>
<dbReference type="SUPFAM" id="SSF56784">
    <property type="entry name" value="HAD-like"/>
    <property type="match status" value="1"/>
</dbReference>
<accession>A0A223W0M6</accession>
<dbReference type="Proteomes" id="UP000223025">
    <property type="component" value="Segment"/>
</dbReference>
<dbReference type="KEGG" id="vg:40088304"/>
<dbReference type="InterPro" id="IPR023214">
    <property type="entry name" value="HAD_sf"/>
</dbReference>
<sequence length="154" mass="17656">MNTLFCDLDGVLVNFEAGFYDNFNVPHSSVPEDEAWDMIENHHMHWDNLPPMDDWNMLWSYIKKYKPIILTGCPRIGHDIAAAGKREWVKKHLGSDVPVITCFSKDKQLHMKNKGDVLIDDLVKNIKRWKEAGGNGLLHVDSLSTIGKLKELGW</sequence>
<reference evidence="1 2" key="1">
    <citation type="submission" date="2017-06" db="EMBL/GenBank/DDBJ databases">
        <authorList>
            <person name="Kim H.J."/>
            <person name="Triplett B.A."/>
        </authorList>
    </citation>
    <scope>NUCLEOTIDE SEQUENCE [LARGE SCALE GENOMIC DNA]</scope>
</reference>
<dbReference type="OrthoDB" id="20259at10239"/>
<organism evidence="1 2">
    <name type="scientific">Agrobacterium phage Atu_ph07</name>
    <dbReference type="NCBI Taxonomy" id="2024264"/>
    <lineage>
        <taxon>Viruses</taxon>
        <taxon>Duplodnaviria</taxon>
        <taxon>Heunggongvirae</taxon>
        <taxon>Uroviricota</taxon>
        <taxon>Caudoviricetes</taxon>
        <taxon>Polybotosvirus</taxon>
        <taxon>Polybotosvirus Atuph07</taxon>
    </lineage>
</organism>
<keyword evidence="2" id="KW-1185">Reference proteome</keyword>
<dbReference type="GeneID" id="40088304"/>
<protein>
    <submittedName>
        <fullName evidence="1">Uncharacterized protein</fullName>
    </submittedName>
</protein>
<dbReference type="Gene3D" id="3.40.50.1000">
    <property type="entry name" value="HAD superfamily/HAD-like"/>
    <property type="match status" value="1"/>
</dbReference>
<name>A0A223W0M6_9CAUD</name>
<proteinExistence type="predicted"/>
<dbReference type="InterPro" id="IPR036412">
    <property type="entry name" value="HAD-like_sf"/>
</dbReference>
<evidence type="ECO:0000313" key="1">
    <source>
        <dbReference type="EMBL" id="ASV44737.1"/>
    </source>
</evidence>
<dbReference type="EMBL" id="MF403008">
    <property type="protein sequence ID" value="ASV44737.1"/>
    <property type="molecule type" value="Genomic_DNA"/>
</dbReference>